<feature type="transmembrane region" description="Helical" evidence="5">
    <location>
        <begin position="431"/>
        <end position="453"/>
    </location>
</feature>
<evidence type="ECO:0000256" key="1">
    <source>
        <dbReference type="ARBA" id="ARBA00004141"/>
    </source>
</evidence>
<evidence type="ECO:0000256" key="2">
    <source>
        <dbReference type="ARBA" id="ARBA00022692"/>
    </source>
</evidence>
<dbReference type="AlphaFoldDB" id="A0A0K8W4C1"/>
<keyword evidence="3 5" id="KW-1133">Transmembrane helix</keyword>
<keyword evidence="2 5" id="KW-0812">Transmembrane</keyword>
<keyword evidence="4 5" id="KW-0472">Membrane</keyword>
<feature type="transmembrane region" description="Helical" evidence="5">
    <location>
        <begin position="553"/>
        <end position="574"/>
    </location>
</feature>
<accession>A0A0K8W4C1</accession>
<evidence type="ECO:0000256" key="3">
    <source>
        <dbReference type="ARBA" id="ARBA00022989"/>
    </source>
</evidence>
<dbReference type="InterPro" id="IPR011701">
    <property type="entry name" value="MFS"/>
</dbReference>
<dbReference type="GO" id="GO:0016020">
    <property type="term" value="C:membrane"/>
    <property type="evidence" value="ECO:0007669"/>
    <property type="project" value="UniProtKB-SubCell"/>
</dbReference>
<feature type="transmembrane region" description="Helical" evidence="5">
    <location>
        <begin position="191"/>
        <end position="215"/>
    </location>
</feature>
<protein>
    <submittedName>
        <fullName evidence="6">Proton-coupled folate transporter</fullName>
    </submittedName>
</protein>
<dbReference type="GO" id="GO:0022857">
    <property type="term" value="F:transmembrane transporter activity"/>
    <property type="evidence" value="ECO:0007669"/>
    <property type="project" value="InterPro"/>
</dbReference>
<evidence type="ECO:0000256" key="5">
    <source>
        <dbReference type="SAM" id="Phobius"/>
    </source>
</evidence>
<evidence type="ECO:0000256" key="4">
    <source>
        <dbReference type="ARBA" id="ARBA00023136"/>
    </source>
</evidence>
<feature type="transmembrane region" description="Helical" evidence="5">
    <location>
        <begin position="521"/>
        <end position="541"/>
    </location>
</feature>
<dbReference type="PANTHER" id="PTHR23507">
    <property type="entry name" value="ZGC:174356"/>
    <property type="match status" value="1"/>
</dbReference>
<feature type="transmembrane region" description="Helical" evidence="5">
    <location>
        <begin position="21"/>
        <end position="40"/>
    </location>
</feature>
<feature type="transmembrane region" description="Helical" evidence="5">
    <location>
        <begin position="152"/>
        <end position="179"/>
    </location>
</feature>
<dbReference type="OrthoDB" id="430300at2759"/>
<dbReference type="PANTHER" id="PTHR23507:SF39">
    <property type="entry name" value="GH23453P-RELATED"/>
    <property type="match status" value="1"/>
</dbReference>
<feature type="transmembrane region" description="Helical" evidence="5">
    <location>
        <begin position="221"/>
        <end position="240"/>
    </location>
</feature>
<comment type="subcellular location">
    <subcellularLocation>
        <location evidence="1">Membrane</location>
        <topology evidence="1">Multi-pass membrane protein</topology>
    </subcellularLocation>
</comment>
<dbReference type="CDD" id="cd17386">
    <property type="entry name" value="MFS_SLC46"/>
    <property type="match status" value="1"/>
</dbReference>
<reference evidence="6" key="1">
    <citation type="submission" date="2015-06" db="EMBL/GenBank/DDBJ databases">
        <authorList>
            <person name="Hoefler B.C."/>
            <person name="Straight P.D."/>
        </authorList>
    </citation>
    <scope>NUCLEOTIDE SEQUENCE</scope>
</reference>
<gene>
    <name evidence="6" type="primary">slc46a1_19</name>
    <name evidence="6" type="ORF">c1_g1_i1</name>
</gene>
<dbReference type="SUPFAM" id="SSF103473">
    <property type="entry name" value="MFS general substrate transporter"/>
    <property type="match status" value="1"/>
</dbReference>
<name>A0A0K8W4C1_BACLA</name>
<dbReference type="Gene3D" id="1.20.1250.20">
    <property type="entry name" value="MFS general substrate transporter like domains"/>
    <property type="match status" value="1"/>
</dbReference>
<proteinExistence type="predicted"/>
<dbReference type="Pfam" id="PF07690">
    <property type="entry name" value="MFS_1"/>
    <property type="match status" value="1"/>
</dbReference>
<evidence type="ECO:0000313" key="6">
    <source>
        <dbReference type="EMBL" id="JAI45912.1"/>
    </source>
</evidence>
<organism evidence="6">
    <name type="scientific">Bactrocera latifrons</name>
    <name type="common">Malaysian fruit fly</name>
    <name type="synonym">Chaetodacus latifrons</name>
    <dbReference type="NCBI Taxonomy" id="174628"/>
    <lineage>
        <taxon>Eukaryota</taxon>
        <taxon>Metazoa</taxon>
        <taxon>Ecdysozoa</taxon>
        <taxon>Arthropoda</taxon>
        <taxon>Hexapoda</taxon>
        <taxon>Insecta</taxon>
        <taxon>Pterygota</taxon>
        <taxon>Neoptera</taxon>
        <taxon>Endopterygota</taxon>
        <taxon>Diptera</taxon>
        <taxon>Brachycera</taxon>
        <taxon>Muscomorpha</taxon>
        <taxon>Tephritoidea</taxon>
        <taxon>Tephritidae</taxon>
        <taxon>Bactrocera</taxon>
        <taxon>Bactrocera</taxon>
    </lineage>
</organism>
<feature type="transmembrane region" description="Helical" evidence="5">
    <location>
        <begin position="394"/>
        <end position="419"/>
    </location>
</feature>
<feature type="transmembrane region" description="Helical" evidence="5">
    <location>
        <begin position="122"/>
        <end position="146"/>
    </location>
</feature>
<feature type="transmembrane region" description="Helical" evidence="5">
    <location>
        <begin position="460"/>
        <end position="482"/>
    </location>
</feature>
<dbReference type="EMBL" id="GDHF01006402">
    <property type="protein sequence ID" value="JAI45912.1"/>
    <property type="molecule type" value="Transcribed_RNA"/>
</dbReference>
<dbReference type="InterPro" id="IPR036259">
    <property type="entry name" value="MFS_trans_sf"/>
</dbReference>
<feature type="transmembrane region" description="Helical" evidence="5">
    <location>
        <begin position="488"/>
        <end position="509"/>
    </location>
</feature>
<sequence>MVQNVATTMLARVKQLQWRKVFHMYYIEPIVLVLVFAHSLSGTILRNQIIYQACTTVFNYNESICEELGTKNVSEQATKIETEVQPYVANLFMIRTLLESIVPALCGVFIGSWSDHYGRKPLLVISMIGFSFTYIIAAVICQIAVYQPVNPWYYVLAVVPHSVLGGNCVFSVAAFCFISDVTDTKTRPYRMIFMEAFFFIGLMGGSLLSSFVYAATGATTTFIISGLLMCATTVFIVVSVPESLHYCPKQETSETVKCTTTTLNGCCDKVITQKSIKEKQIENSNIDSLDKFKNMKTKRISELTINAEGKVVEVTADEKKKDTKANGKETKKDLSACEKACKDTNMRNFTMKTASAEAESAEKKPKKAGLFSYVHIKDMLVTCFKTRPYYDRSIIWLVTGTMFLSIFVIDGAMTVFYLFVREKFHWTVRDFTFYETVSHMVPMFGALVGFLILRKVFSMSVVTLALLAFFSDIASSIVRGVASEPWHLYLAVALSAFRSVGGPMCRTIVSNIVPPTDLGKIFSIKNVLQSIAPFLAAPLYTVIYKESLKMYPGLFNIVSAALYAIAFIFLIVVLRFKYSHKEHYASILK</sequence>
<feature type="transmembrane region" description="Helical" evidence="5">
    <location>
        <begin position="92"/>
        <end position="110"/>
    </location>
</feature>